<evidence type="ECO:0000313" key="2">
    <source>
        <dbReference type="Proteomes" id="UP000614460"/>
    </source>
</evidence>
<protein>
    <submittedName>
        <fullName evidence="1">Uncharacterized protein</fullName>
    </submittedName>
</protein>
<gene>
    <name evidence="1" type="ORF">GCM10011516_32060</name>
</gene>
<dbReference type="RefSeq" id="WP_182499621.1">
    <property type="nucleotide sequence ID" value="NZ_BMKM01000012.1"/>
</dbReference>
<dbReference type="EMBL" id="BMKM01000012">
    <property type="protein sequence ID" value="GGE31927.1"/>
    <property type="molecule type" value="Genomic_DNA"/>
</dbReference>
<name>A0A8H9G5F6_9SPHI</name>
<comment type="caution">
    <text evidence="1">The sequence shown here is derived from an EMBL/GenBank/DDBJ whole genome shotgun (WGS) entry which is preliminary data.</text>
</comment>
<proteinExistence type="predicted"/>
<accession>A0A8H9G5F6</accession>
<organism evidence="1 2">
    <name type="scientific">Sphingobacterium cellulitidis</name>
    <dbReference type="NCBI Taxonomy" id="1768011"/>
    <lineage>
        <taxon>Bacteria</taxon>
        <taxon>Pseudomonadati</taxon>
        <taxon>Bacteroidota</taxon>
        <taxon>Sphingobacteriia</taxon>
        <taxon>Sphingobacteriales</taxon>
        <taxon>Sphingobacteriaceae</taxon>
        <taxon>Sphingobacterium</taxon>
    </lineage>
</organism>
<dbReference type="AlphaFoldDB" id="A0A8H9G5F6"/>
<reference evidence="1" key="2">
    <citation type="submission" date="2020-09" db="EMBL/GenBank/DDBJ databases">
        <authorList>
            <person name="Sun Q."/>
            <person name="Zhou Y."/>
        </authorList>
    </citation>
    <scope>NUCLEOTIDE SEQUENCE</scope>
    <source>
        <strain evidence="1">CGMCC 1.15966</strain>
    </source>
</reference>
<evidence type="ECO:0000313" key="1">
    <source>
        <dbReference type="EMBL" id="GGE31927.1"/>
    </source>
</evidence>
<reference evidence="1" key="1">
    <citation type="journal article" date="2014" name="Int. J. Syst. Evol. Microbiol.">
        <title>Complete genome sequence of Corynebacterium casei LMG S-19264T (=DSM 44701T), isolated from a smear-ripened cheese.</title>
        <authorList>
            <consortium name="US DOE Joint Genome Institute (JGI-PGF)"/>
            <person name="Walter F."/>
            <person name="Albersmeier A."/>
            <person name="Kalinowski J."/>
            <person name="Ruckert C."/>
        </authorList>
    </citation>
    <scope>NUCLEOTIDE SEQUENCE</scope>
    <source>
        <strain evidence="1">CGMCC 1.15966</strain>
    </source>
</reference>
<dbReference type="Proteomes" id="UP000614460">
    <property type="component" value="Unassembled WGS sequence"/>
</dbReference>
<keyword evidence="2" id="KW-1185">Reference proteome</keyword>
<sequence length="150" mass="17719">MMGENEKILNLIQDLMKNDILADFLRDYDFSVNLFGLKISDSRHLFLRLSQPKDEIILWLQEEYIPKMDHTGNWIQYPAIENPRVERIEPSSKYIPTDLNYGEFVNNLLGFFDQLKAYKASHLQNVDLDQLNRRIDEMIQEIKTLSGLNQ</sequence>